<dbReference type="CDD" id="cd05233">
    <property type="entry name" value="SDR_c"/>
    <property type="match status" value="1"/>
</dbReference>
<dbReference type="InterPro" id="IPR020904">
    <property type="entry name" value="Sc_DH/Rdtase_CS"/>
</dbReference>
<dbReference type="Pfam" id="PF13561">
    <property type="entry name" value="adh_short_C2"/>
    <property type="match status" value="1"/>
</dbReference>
<comment type="similarity">
    <text evidence="1">Belongs to the short-chain dehydrogenases/reductases (SDR) family.</text>
</comment>
<dbReference type="PROSITE" id="PS00061">
    <property type="entry name" value="ADH_SHORT"/>
    <property type="match status" value="1"/>
</dbReference>
<organism evidence="4 5">
    <name type="scientific">Pyxidicoccus fallax</name>
    <dbReference type="NCBI Taxonomy" id="394095"/>
    <lineage>
        <taxon>Bacteria</taxon>
        <taxon>Pseudomonadati</taxon>
        <taxon>Myxococcota</taxon>
        <taxon>Myxococcia</taxon>
        <taxon>Myxococcales</taxon>
        <taxon>Cystobacterineae</taxon>
        <taxon>Myxococcaceae</taxon>
        <taxon>Pyxidicoccus</taxon>
    </lineage>
</organism>
<protein>
    <submittedName>
        <fullName evidence="4">SDR family oxidoreductase</fullName>
    </submittedName>
</protein>
<dbReference type="Gene3D" id="3.40.50.720">
    <property type="entry name" value="NAD(P)-binding Rossmann-like Domain"/>
    <property type="match status" value="1"/>
</dbReference>
<dbReference type="SMART" id="SM00822">
    <property type="entry name" value="PKS_KR"/>
    <property type="match status" value="1"/>
</dbReference>
<dbReference type="RefSeq" id="WP_169349710.1">
    <property type="nucleotide sequence ID" value="NZ_JABBJJ010000248.1"/>
</dbReference>
<accession>A0A848LRF6</accession>
<keyword evidence="2" id="KW-0560">Oxidoreductase</keyword>
<name>A0A848LRF6_9BACT</name>
<dbReference type="EMBL" id="JABBJJ010000248">
    <property type="protein sequence ID" value="NMO20497.1"/>
    <property type="molecule type" value="Genomic_DNA"/>
</dbReference>
<dbReference type="PANTHER" id="PTHR24321">
    <property type="entry name" value="DEHYDROGENASES, SHORT CHAIN"/>
    <property type="match status" value="1"/>
</dbReference>
<dbReference type="PANTHER" id="PTHR24321:SF11">
    <property type="entry name" value="BLR0893 PROTEIN"/>
    <property type="match status" value="1"/>
</dbReference>
<reference evidence="4 5" key="1">
    <citation type="submission" date="2020-04" db="EMBL/GenBank/DDBJ databases">
        <title>Draft genome of Pyxidicoccus fallax type strain.</title>
        <authorList>
            <person name="Whitworth D.E."/>
        </authorList>
    </citation>
    <scope>NUCLEOTIDE SEQUENCE [LARGE SCALE GENOMIC DNA]</scope>
    <source>
        <strain evidence="4 5">DSM 14698</strain>
    </source>
</reference>
<dbReference type="SUPFAM" id="SSF51735">
    <property type="entry name" value="NAD(P)-binding Rossmann-fold domains"/>
    <property type="match status" value="1"/>
</dbReference>
<keyword evidence="5" id="KW-1185">Reference proteome</keyword>
<dbReference type="PRINTS" id="PR00080">
    <property type="entry name" value="SDRFAMILY"/>
</dbReference>
<evidence type="ECO:0000259" key="3">
    <source>
        <dbReference type="SMART" id="SM00822"/>
    </source>
</evidence>
<evidence type="ECO:0000256" key="1">
    <source>
        <dbReference type="ARBA" id="ARBA00006484"/>
    </source>
</evidence>
<comment type="caution">
    <text evidence="4">The sequence shown here is derived from an EMBL/GenBank/DDBJ whole genome shotgun (WGS) entry which is preliminary data.</text>
</comment>
<proteinExistence type="inferred from homology"/>
<dbReference type="GO" id="GO:0016491">
    <property type="term" value="F:oxidoreductase activity"/>
    <property type="evidence" value="ECO:0007669"/>
    <property type="project" value="UniProtKB-KW"/>
</dbReference>
<evidence type="ECO:0000313" key="4">
    <source>
        <dbReference type="EMBL" id="NMO20497.1"/>
    </source>
</evidence>
<dbReference type="InterPro" id="IPR036291">
    <property type="entry name" value="NAD(P)-bd_dom_sf"/>
</dbReference>
<dbReference type="Proteomes" id="UP000518300">
    <property type="component" value="Unassembled WGS sequence"/>
</dbReference>
<dbReference type="FunFam" id="3.40.50.720:FF:000084">
    <property type="entry name" value="Short-chain dehydrogenase reductase"/>
    <property type="match status" value="1"/>
</dbReference>
<gene>
    <name evidence="4" type="ORF">HG543_37395</name>
</gene>
<dbReference type="AlphaFoldDB" id="A0A848LRF6"/>
<dbReference type="InterPro" id="IPR002347">
    <property type="entry name" value="SDR_fam"/>
</dbReference>
<feature type="domain" description="Ketoreductase" evidence="3">
    <location>
        <begin position="7"/>
        <end position="183"/>
    </location>
</feature>
<dbReference type="NCBIfam" id="NF005559">
    <property type="entry name" value="PRK07231.1"/>
    <property type="match status" value="1"/>
</dbReference>
<sequence>MGMFDGRVAIITGGSSGIGLATAKRLCRDGARVVIAARGEARGQEAERALRAEGGEAWYVPCDVSRGEDVRRLVDTAVERYGRLDLAVNNAALADVPLALTCDVSEEDFDRTLAVDLKGVWLCLKYQIPAMLRAGKGAIVNVSSVNGMMPTPYGSAYTTAKHGLHGLSRTAALEYAAQGIRVNVVCPGAHRTPMLEGIFEKMSPGNPAAAEAAYNARIPAHRVGDPAELAEAICWLLSDAASYVTGSIMAVDGGMSAGAI</sequence>
<dbReference type="InterPro" id="IPR057326">
    <property type="entry name" value="KR_dom"/>
</dbReference>
<dbReference type="PRINTS" id="PR00081">
    <property type="entry name" value="GDHRDH"/>
</dbReference>
<evidence type="ECO:0000256" key="2">
    <source>
        <dbReference type="ARBA" id="ARBA00023002"/>
    </source>
</evidence>
<evidence type="ECO:0000313" key="5">
    <source>
        <dbReference type="Proteomes" id="UP000518300"/>
    </source>
</evidence>